<comment type="caution">
    <text evidence="2">The sequence shown here is derived from an EMBL/GenBank/DDBJ whole genome shotgun (WGS) entry which is preliminary data.</text>
</comment>
<dbReference type="Proteomes" id="UP000236178">
    <property type="component" value="Unassembled WGS sequence"/>
</dbReference>
<protein>
    <recommendedName>
        <fullName evidence="4">Mini-circle protein</fullName>
    </recommendedName>
</protein>
<feature type="region of interest" description="Disordered" evidence="1">
    <location>
        <begin position="1"/>
        <end position="23"/>
    </location>
</feature>
<evidence type="ECO:0000313" key="3">
    <source>
        <dbReference type="Proteomes" id="UP000236178"/>
    </source>
</evidence>
<dbReference type="OrthoDB" id="4548523at2"/>
<dbReference type="SUPFAM" id="SSF109854">
    <property type="entry name" value="DinB/YfiT-like putative metalloenzymes"/>
    <property type="match status" value="1"/>
</dbReference>
<dbReference type="RefSeq" id="WP_103547296.1">
    <property type="nucleotide sequence ID" value="NZ_JBHJSK010000002.1"/>
</dbReference>
<dbReference type="Pfam" id="PF04978">
    <property type="entry name" value="MST"/>
    <property type="match status" value="1"/>
</dbReference>
<gene>
    <name evidence="2" type="ORF">CW362_00930</name>
</gene>
<dbReference type="AlphaFoldDB" id="A0A2I0SYF4"/>
<reference evidence="2 3" key="1">
    <citation type="submission" date="2017-12" db="EMBL/GenBank/DDBJ databases">
        <title>Streptomyces populusis sp. nov., a novel endophytic actinobacterium isolated from stems of Populus adenopoda Maxim.</title>
        <authorList>
            <person name="Wang Z."/>
        </authorList>
    </citation>
    <scope>NUCLEOTIDE SEQUENCE [LARGE SCALE GENOMIC DNA]</scope>
    <source>
        <strain evidence="2 3">A249</strain>
    </source>
</reference>
<accession>A0A2I0SYF4</accession>
<feature type="compositionally biased region" description="Basic and acidic residues" evidence="1">
    <location>
        <begin position="14"/>
        <end position="23"/>
    </location>
</feature>
<keyword evidence="3" id="KW-1185">Reference proteome</keyword>
<evidence type="ECO:0000313" key="2">
    <source>
        <dbReference type="EMBL" id="PKT74986.1"/>
    </source>
</evidence>
<dbReference type="InterPro" id="IPR034660">
    <property type="entry name" value="DinB/YfiT-like"/>
</dbReference>
<proteinExistence type="predicted"/>
<dbReference type="Gene3D" id="1.20.120.450">
    <property type="entry name" value="dinb family like domain"/>
    <property type="match status" value="1"/>
</dbReference>
<evidence type="ECO:0000256" key="1">
    <source>
        <dbReference type="SAM" id="MobiDB-lite"/>
    </source>
</evidence>
<dbReference type="InterPro" id="IPR007061">
    <property type="entry name" value="MST-like"/>
</dbReference>
<evidence type="ECO:0008006" key="4">
    <source>
        <dbReference type="Google" id="ProtNLM"/>
    </source>
</evidence>
<dbReference type="EMBL" id="PJOS01000001">
    <property type="protein sequence ID" value="PKT74986.1"/>
    <property type="molecule type" value="Genomic_DNA"/>
</dbReference>
<sequence>MSETVTDIEPATDDPAREPATGERDDLLEALAKHRQFLRFTTRDLTDEQAGRRTTASQLCLGGLIKHVTAVERTWARFIVDGPSAMPDFTNMTEADWARRADEFRMLPGETLTGVLAEYAEVARRTDELVATLPALDATQPLPKAPWSEPGARWSARRVLMHVIAETAQHAGHADIIRESLDGAKTMA</sequence>
<organism evidence="2 3">
    <name type="scientific">Streptomyces populi</name>
    <dbReference type="NCBI Taxonomy" id="2058924"/>
    <lineage>
        <taxon>Bacteria</taxon>
        <taxon>Bacillati</taxon>
        <taxon>Actinomycetota</taxon>
        <taxon>Actinomycetes</taxon>
        <taxon>Kitasatosporales</taxon>
        <taxon>Streptomycetaceae</taxon>
        <taxon>Streptomyces</taxon>
    </lineage>
</organism>
<name>A0A2I0SYF4_9ACTN</name>